<protein>
    <submittedName>
        <fullName evidence="3">Type IV pilin N-terminal domain-containing protein</fullName>
    </submittedName>
</protein>
<dbReference type="RefSeq" id="WP_267622464.1">
    <property type="nucleotide sequence ID" value="NZ_JAODIW010000006.1"/>
</dbReference>
<sequence>MEFKKLFAGDDRAVSPVIGVILMVAITVILAAVIGTFVLGLGEQVGPSAPQASFSFDQAGSDVTISHDGGDKIEGADLEIRVDGTAVADGEQYTDGSTIGAGNKHTVTGVSGDELQVVYTGSSGKESIIASYQIE</sequence>
<keyword evidence="1" id="KW-1133">Transmembrane helix</keyword>
<dbReference type="PANTHER" id="PTHR38138:SF1">
    <property type="entry name" value="ARCHAEAL TYPE IV PILIN N-TERMINAL DOMAIN-CONTAINING PROTEIN"/>
    <property type="match status" value="1"/>
</dbReference>
<feature type="domain" description="Archaeal Type IV pilin N-terminal" evidence="2">
    <location>
        <begin position="12"/>
        <end position="85"/>
    </location>
</feature>
<feature type="transmembrane region" description="Helical" evidence="1">
    <location>
        <begin position="20"/>
        <end position="41"/>
    </location>
</feature>
<evidence type="ECO:0000313" key="4">
    <source>
        <dbReference type="Proteomes" id="UP001595921"/>
    </source>
</evidence>
<dbReference type="InterPro" id="IPR013373">
    <property type="entry name" value="Flagellin/pilin_N_arc"/>
</dbReference>
<dbReference type="Proteomes" id="UP001595921">
    <property type="component" value="Unassembled WGS sequence"/>
</dbReference>
<evidence type="ECO:0000259" key="2">
    <source>
        <dbReference type="Pfam" id="PF07790"/>
    </source>
</evidence>
<evidence type="ECO:0000313" key="3">
    <source>
        <dbReference type="EMBL" id="MFC4357234.1"/>
    </source>
</evidence>
<keyword evidence="1" id="KW-0812">Transmembrane</keyword>
<dbReference type="NCBIfam" id="TIGR02537">
    <property type="entry name" value="arch_flag_Nterm"/>
    <property type="match status" value="1"/>
</dbReference>
<keyword evidence="1" id="KW-0472">Membrane</keyword>
<name>A0ABD5P8K8_9EURY</name>
<keyword evidence="4" id="KW-1185">Reference proteome</keyword>
<dbReference type="PANTHER" id="PTHR38138">
    <property type="entry name" value="VNG6441H"/>
    <property type="match status" value="1"/>
</dbReference>
<dbReference type="AlphaFoldDB" id="A0ABD5P8K8"/>
<reference evidence="3 4" key="1">
    <citation type="journal article" date="2019" name="Int. J. Syst. Evol. Microbiol.">
        <title>The Global Catalogue of Microorganisms (GCM) 10K type strain sequencing project: providing services to taxonomists for standard genome sequencing and annotation.</title>
        <authorList>
            <consortium name="The Broad Institute Genomics Platform"/>
            <consortium name="The Broad Institute Genome Sequencing Center for Infectious Disease"/>
            <person name="Wu L."/>
            <person name="Ma J."/>
        </authorList>
    </citation>
    <scope>NUCLEOTIDE SEQUENCE [LARGE SCALE GENOMIC DNA]</scope>
    <source>
        <strain evidence="3 4">CGMCC 1.12553</strain>
    </source>
</reference>
<proteinExistence type="predicted"/>
<dbReference type="InterPro" id="IPR012859">
    <property type="entry name" value="Pilin_N_archaeal"/>
</dbReference>
<dbReference type="EMBL" id="JBHSDS010000003">
    <property type="protein sequence ID" value="MFC4357234.1"/>
    <property type="molecule type" value="Genomic_DNA"/>
</dbReference>
<comment type="caution">
    <text evidence="3">The sequence shown here is derived from an EMBL/GenBank/DDBJ whole genome shotgun (WGS) entry which is preliminary data.</text>
</comment>
<gene>
    <name evidence="3" type="ORF">ACFO0N_04635</name>
</gene>
<organism evidence="3 4">
    <name type="scientific">Halobium salinum</name>
    <dbReference type="NCBI Taxonomy" id="1364940"/>
    <lineage>
        <taxon>Archaea</taxon>
        <taxon>Methanobacteriati</taxon>
        <taxon>Methanobacteriota</taxon>
        <taxon>Stenosarchaea group</taxon>
        <taxon>Halobacteria</taxon>
        <taxon>Halobacteriales</taxon>
        <taxon>Haloferacaceae</taxon>
        <taxon>Halobium</taxon>
    </lineage>
</organism>
<dbReference type="Pfam" id="PF07790">
    <property type="entry name" value="Pilin_N"/>
    <property type="match status" value="1"/>
</dbReference>
<evidence type="ECO:0000256" key="1">
    <source>
        <dbReference type="SAM" id="Phobius"/>
    </source>
</evidence>
<accession>A0ABD5P8K8</accession>